<dbReference type="STRING" id="655863.F0XQU9"/>
<dbReference type="InParanoid" id="F0XQU9"/>
<dbReference type="Proteomes" id="UP000007796">
    <property type="component" value="Unassembled WGS sequence"/>
</dbReference>
<feature type="signal peptide" evidence="1">
    <location>
        <begin position="1"/>
        <end position="16"/>
    </location>
</feature>
<evidence type="ECO:0000313" key="3">
    <source>
        <dbReference type="Proteomes" id="UP000007796"/>
    </source>
</evidence>
<dbReference type="GeneID" id="25974729"/>
<evidence type="ECO:0000256" key="1">
    <source>
        <dbReference type="SAM" id="SignalP"/>
    </source>
</evidence>
<keyword evidence="3" id="KW-1185">Reference proteome</keyword>
<keyword evidence="1" id="KW-0732">Signal</keyword>
<name>F0XQU9_GROCL</name>
<dbReference type="EMBL" id="GL629807">
    <property type="protein sequence ID" value="EFW99863.1"/>
    <property type="molecule type" value="Genomic_DNA"/>
</dbReference>
<gene>
    <name evidence="2" type="ORF">CMQ_181</name>
</gene>
<evidence type="ECO:0008006" key="4">
    <source>
        <dbReference type="Google" id="ProtNLM"/>
    </source>
</evidence>
<evidence type="ECO:0000313" key="2">
    <source>
        <dbReference type="EMBL" id="EFW99863.1"/>
    </source>
</evidence>
<dbReference type="AlphaFoldDB" id="F0XQU9"/>
<dbReference type="OrthoDB" id="4887973at2759"/>
<organism evidence="3">
    <name type="scientific">Grosmannia clavigera (strain kw1407 / UAMH 11150)</name>
    <name type="common">Blue stain fungus</name>
    <name type="synonym">Graphiocladiella clavigera</name>
    <dbReference type="NCBI Taxonomy" id="655863"/>
    <lineage>
        <taxon>Eukaryota</taxon>
        <taxon>Fungi</taxon>
        <taxon>Dikarya</taxon>
        <taxon>Ascomycota</taxon>
        <taxon>Pezizomycotina</taxon>
        <taxon>Sordariomycetes</taxon>
        <taxon>Sordariomycetidae</taxon>
        <taxon>Ophiostomatales</taxon>
        <taxon>Ophiostomataceae</taxon>
        <taxon>Leptographium</taxon>
    </lineage>
</organism>
<dbReference type="RefSeq" id="XP_014169278.1">
    <property type="nucleotide sequence ID" value="XM_014313803.1"/>
</dbReference>
<reference evidence="2 3" key="1">
    <citation type="journal article" date="2011" name="Proc. Natl. Acad. Sci. U.S.A.">
        <title>Genome and transcriptome analyses of the mountain pine beetle-fungal symbiont Grosmannia clavigera, a lodgepole pine pathogen.</title>
        <authorList>
            <person name="DiGuistini S."/>
            <person name="Wang Y."/>
            <person name="Liao N.Y."/>
            <person name="Taylor G."/>
            <person name="Tanguay P."/>
            <person name="Feau N."/>
            <person name="Henrissat B."/>
            <person name="Chan S.K."/>
            <person name="Hesse-Orce U."/>
            <person name="Alamouti S.M."/>
            <person name="Tsui C.K.M."/>
            <person name="Docking R.T."/>
            <person name="Levasseur A."/>
            <person name="Haridas S."/>
            <person name="Robertson G."/>
            <person name="Birol I."/>
            <person name="Holt R.A."/>
            <person name="Marra M.A."/>
            <person name="Hamelin R.C."/>
            <person name="Hirst M."/>
            <person name="Jones S.J.M."/>
            <person name="Bohlmann J."/>
            <person name="Breuil C."/>
        </authorList>
    </citation>
    <scope>NUCLEOTIDE SEQUENCE [LARGE SCALE GENOMIC DNA]</scope>
    <source>
        <strain evidence="3">kw1407 / UAMH 11150</strain>
    </source>
</reference>
<accession>F0XQU9</accession>
<protein>
    <recommendedName>
        <fullName evidence="4">Secreted protein</fullName>
    </recommendedName>
</protein>
<proteinExistence type="predicted"/>
<sequence length="136" mass="14855">MKVGLLFGLLLSAATAQRDQQLLVDEIDAAAQQLQINYYNDHSCTQYAGSVGVGWAGEFGTGTTNCYDYHYGTSVNIASCSFGNTCTCFWYYKAGCSGDYSSLHASGRGAENCIKNSNAYHSFRCFYYNKPPNRAG</sequence>
<dbReference type="HOGENOM" id="CLU_155370_0_0_1"/>
<feature type="chain" id="PRO_5003261003" description="Secreted protein" evidence="1">
    <location>
        <begin position="17"/>
        <end position="136"/>
    </location>
</feature>